<evidence type="ECO:0000313" key="4">
    <source>
        <dbReference type="EMBL" id="OYO17450.1"/>
    </source>
</evidence>
<feature type="domain" description="NAD-dependent epimerase/dehydratase" evidence="3">
    <location>
        <begin position="3"/>
        <end position="210"/>
    </location>
</feature>
<dbReference type="RefSeq" id="WP_094404306.1">
    <property type="nucleotide sequence ID" value="NZ_NMVO01000001.1"/>
</dbReference>
<dbReference type="PANTHER" id="PTHR43103:SF3">
    <property type="entry name" value="ADP-L-GLYCERO-D-MANNO-HEPTOSE-6-EPIMERASE"/>
    <property type="match status" value="1"/>
</dbReference>
<dbReference type="InterPro" id="IPR036291">
    <property type="entry name" value="NAD(P)-bd_dom_sf"/>
</dbReference>
<dbReference type="AlphaFoldDB" id="A0A255GNQ7"/>
<sequence length="341" mass="36386">MRIVITGGHGFLGNAVARELLQRGSFDGRPIDQLVLADRMAPDPDPFADDERVTTVVGDLTDTIDELFAEPVDVLFHLAAAVSGESERDFDLGMHANVDVTRAVLTACRAQQQAGGPLVRLFFASSLAVYGSDDALPLAATIDETQLPMPQGSYGAQKAICEYLVNDHTRKGFLDGRVARLMTVCVRPGRPNAAASSFVSGIIREPLAGEQAICPVEPELPVLLASPRRTVEGILTLAEATRGDGPGELTGRLPVNLPGLRVTVGEMVAALRRIAGDEVADRVVVQPDDTIRALVLTWPRDADNSRAATLGLEPDPDVDTVIEQYIADHPEAIAGSDDEAR</sequence>
<reference evidence="4 5" key="1">
    <citation type="submission" date="2017-07" db="EMBL/GenBank/DDBJ databases">
        <title>Draft whole genome sequences of clinical Proprionibacteriaceae strains.</title>
        <authorList>
            <person name="Bernier A.-M."/>
            <person name="Bernard K."/>
            <person name="Domingo M.-C."/>
        </authorList>
    </citation>
    <scope>NUCLEOTIDE SEQUENCE [LARGE SCALE GENOMIC DNA]</scope>
    <source>
        <strain evidence="4 5">NML 030167</strain>
    </source>
</reference>
<comment type="caution">
    <text evidence="4">The sequence shown here is derived from an EMBL/GenBank/DDBJ whole genome shotgun (WGS) entry which is preliminary data.</text>
</comment>
<dbReference type="OrthoDB" id="9795501at2"/>
<organism evidence="4 5">
    <name type="scientific">Enemella evansiae</name>
    <dbReference type="NCBI Taxonomy" id="2016499"/>
    <lineage>
        <taxon>Bacteria</taxon>
        <taxon>Bacillati</taxon>
        <taxon>Actinomycetota</taxon>
        <taxon>Actinomycetes</taxon>
        <taxon>Propionibacteriales</taxon>
        <taxon>Propionibacteriaceae</taxon>
        <taxon>Enemella</taxon>
    </lineage>
</organism>
<dbReference type="NCBIfam" id="NF043036">
    <property type="entry name" value="ErythonDh"/>
    <property type="match status" value="1"/>
</dbReference>
<evidence type="ECO:0000256" key="2">
    <source>
        <dbReference type="ARBA" id="ARBA00023277"/>
    </source>
</evidence>
<dbReference type="Gene3D" id="3.90.25.10">
    <property type="entry name" value="UDP-galactose 4-epimerase, domain 1"/>
    <property type="match status" value="1"/>
</dbReference>
<evidence type="ECO:0000259" key="3">
    <source>
        <dbReference type="Pfam" id="PF01370"/>
    </source>
</evidence>
<protein>
    <submittedName>
        <fullName evidence="4">NAD-dependent epimerase</fullName>
    </submittedName>
</protein>
<dbReference type="GO" id="GO:0016491">
    <property type="term" value="F:oxidoreductase activity"/>
    <property type="evidence" value="ECO:0007669"/>
    <property type="project" value="InterPro"/>
</dbReference>
<keyword evidence="1" id="KW-0521">NADP</keyword>
<dbReference type="Pfam" id="PF01370">
    <property type="entry name" value="Epimerase"/>
    <property type="match status" value="1"/>
</dbReference>
<dbReference type="Gene3D" id="3.40.50.720">
    <property type="entry name" value="NAD(P)-binding Rossmann-like Domain"/>
    <property type="match status" value="1"/>
</dbReference>
<keyword evidence="5" id="KW-1185">Reference proteome</keyword>
<dbReference type="InterPro" id="IPR001509">
    <property type="entry name" value="Epimerase_deHydtase"/>
</dbReference>
<dbReference type="EMBL" id="NMVO01000001">
    <property type="protein sequence ID" value="OYO17450.1"/>
    <property type="molecule type" value="Genomic_DNA"/>
</dbReference>
<dbReference type="InterPro" id="IPR050005">
    <property type="entry name" value="DenD"/>
</dbReference>
<accession>A0A255GNQ7</accession>
<evidence type="ECO:0000313" key="5">
    <source>
        <dbReference type="Proteomes" id="UP000215896"/>
    </source>
</evidence>
<dbReference type="SUPFAM" id="SSF51735">
    <property type="entry name" value="NAD(P)-binding Rossmann-fold domains"/>
    <property type="match status" value="1"/>
</dbReference>
<gene>
    <name evidence="4" type="ORF">CGZ94_00630</name>
</gene>
<keyword evidence="2" id="KW-0119">Carbohydrate metabolism</keyword>
<dbReference type="Proteomes" id="UP000215896">
    <property type="component" value="Unassembled WGS sequence"/>
</dbReference>
<dbReference type="PANTHER" id="PTHR43103">
    <property type="entry name" value="NUCLEOSIDE-DIPHOSPHATE-SUGAR EPIMERASE"/>
    <property type="match status" value="1"/>
</dbReference>
<proteinExistence type="predicted"/>
<evidence type="ECO:0000256" key="1">
    <source>
        <dbReference type="ARBA" id="ARBA00022857"/>
    </source>
</evidence>
<name>A0A255GNQ7_9ACTN</name>